<name>A0ABX5LKX1_9BACT</name>
<organism evidence="2 3">
    <name type="scientific">Hallerella porci</name>
    <dbReference type="NCBI Taxonomy" id="1945871"/>
    <lineage>
        <taxon>Bacteria</taxon>
        <taxon>Pseudomonadati</taxon>
        <taxon>Fibrobacterota</taxon>
        <taxon>Fibrobacteria</taxon>
        <taxon>Fibrobacterales</taxon>
        <taxon>Fibrobacteraceae</taxon>
        <taxon>Hallerella</taxon>
    </lineage>
</organism>
<keyword evidence="3" id="KW-1185">Reference proteome</keyword>
<dbReference type="RefSeq" id="WP_109587418.1">
    <property type="nucleotide sequence ID" value="NZ_QGHD01000009.1"/>
</dbReference>
<accession>A0ABX5LKX1</accession>
<feature type="domain" description="ATPase dynein-related AAA" evidence="1">
    <location>
        <begin position="129"/>
        <end position="232"/>
    </location>
</feature>
<dbReference type="SUPFAM" id="SSF52540">
    <property type="entry name" value="P-loop containing nucleoside triphosphate hydrolases"/>
    <property type="match status" value="1"/>
</dbReference>
<dbReference type="Gene3D" id="3.40.50.300">
    <property type="entry name" value="P-loop containing nucleotide triphosphate hydrolases"/>
    <property type="match status" value="1"/>
</dbReference>
<dbReference type="Pfam" id="PF07728">
    <property type="entry name" value="AAA_5"/>
    <property type="match status" value="1"/>
</dbReference>
<sequence>MSKFSEPMLLIPSVLIAGKNGGYISTTDLINKLIDFLQPSGEDLQINESRNDTKFSQKVRNIIAHKSLENIGLAIKKDDGIELTSQGKEIYQSFLSQDQSQLNILQSPVPDNSRDLFSAYSPNHTPSQVIFYGVPGCGKSHTIDSTLESVDEFCKMRVVFHPEYTNADFVGQIQPVKKSENISYDFIPGPFSKILKRAYFNPEKHFYLIIEEINRGYAAAIFGDIFQLMDRKNGVSTYPIENDFINDYIRKIEESFKDSKFVKDIPDGEKMILITNKFILKSLILILKQGFACQKIYRLLPR</sequence>
<dbReference type="PANTHER" id="PTHR37291:SF1">
    <property type="entry name" value="TYPE IV METHYL-DIRECTED RESTRICTION ENZYME ECOKMCRB SUBUNIT"/>
    <property type="match status" value="1"/>
</dbReference>
<dbReference type="PANTHER" id="PTHR37291">
    <property type="entry name" value="5-METHYLCYTOSINE-SPECIFIC RESTRICTION ENZYME B"/>
    <property type="match status" value="1"/>
</dbReference>
<comment type="caution">
    <text evidence="2">The sequence shown here is derived from an EMBL/GenBank/DDBJ whole genome shotgun (WGS) entry which is preliminary data.</text>
</comment>
<dbReference type="InterPro" id="IPR011704">
    <property type="entry name" value="ATPase_dyneun-rel_AAA"/>
</dbReference>
<dbReference type="Proteomes" id="UP000245523">
    <property type="component" value="Unassembled WGS sequence"/>
</dbReference>
<protein>
    <submittedName>
        <fullName evidence="2">Dynein-related subfamily AAA family protein</fullName>
    </submittedName>
</protein>
<evidence type="ECO:0000313" key="2">
    <source>
        <dbReference type="EMBL" id="PWL01924.1"/>
    </source>
</evidence>
<evidence type="ECO:0000259" key="1">
    <source>
        <dbReference type="Pfam" id="PF07728"/>
    </source>
</evidence>
<evidence type="ECO:0000313" key="3">
    <source>
        <dbReference type="Proteomes" id="UP000245523"/>
    </source>
</evidence>
<dbReference type="InterPro" id="IPR052934">
    <property type="entry name" value="Methyl-DNA_Rec/Restrict_Enz"/>
</dbReference>
<reference evidence="2 3" key="1">
    <citation type="submission" date="2018-05" db="EMBL/GenBank/DDBJ databases">
        <title>Animal gut microbial communities from fecal samples from Wisconsin, USA.</title>
        <authorList>
            <person name="Neumann A."/>
        </authorList>
    </citation>
    <scope>NUCLEOTIDE SEQUENCE [LARGE SCALE GENOMIC DNA]</scope>
    <source>
        <strain evidence="2 3">UWS4</strain>
    </source>
</reference>
<gene>
    <name evidence="2" type="ORF">B0H50_10913</name>
</gene>
<dbReference type="InterPro" id="IPR027417">
    <property type="entry name" value="P-loop_NTPase"/>
</dbReference>
<dbReference type="EMBL" id="QGHD01000009">
    <property type="protein sequence ID" value="PWL01924.1"/>
    <property type="molecule type" value="Genomic_DNA"/>
</dbReference>
<proteinExistence type="predicted"/>